<protein>
    <submittedName>
        <fullName evidence="2">Uncharacterized protein</fullName>
    </submittedName>
</protein>
<evidence type="ECO:0000313" key="2">
    <source>
        <dbReference type="EMBL" id="CAL1535430.1"/>
    </source>
</evidence>
<evidence type="ECO:0000313" key="3">
    <source>
        <dbReference type="Proteomes" id="UP001497497"/>
    </source>
</evidence>
<proteinExistence type="predicted"/>
<keyword evidence="1" id="KW-0472">Membrane</keyword>
<feature type="transmembrane region" description="Helical" evidence="1">
    <location>
        <begin position="88"/>
        <end position="112"/>
    </location>
</feature>
<sequence>MVTQSSCRVCDRVKVALMLWVLALMVTLPLSIVSVATWSWMSWTDSALHETNEFGLFYDADITRPSCVMEDITRETEESVYLTFSVDAVAGLVITGIIVDAIAFVLGFTYFYIRGKEKVKLWRFYIPTSVAALSAAAFILIGCLVFVDDMSDALDGPMIPRKDASCQTDVSQVRLTLEYGWSFYLSLVCGGVCCVKGIVFALVSCWC</sequence>
<gene>
    <name evidence="2" type="ORF">GSLYS_00009390001</name>
</gene>
<keyword evidence="1" id="KW-0812">Transmembrane</keyword>
<organism evidence="2 3">
    <name type="scientific">Lymnaea stagnalis</name>
    <name type="common">Great pond snail</name>
    <name type="synonym">Helix stagnalis</name>
    <dbReference type="NCBI Taxonomy" id="6523"/>
    <lineage>
        <taxon>Eukaryota</taxon>
        <taxon>Metazoa</taxon>
        <taxon>Spiralia</taxon>
        <taxon>Lophotrochozoa</taxon>
        <taxon>Mollusca</taxon>
        <taxon>Gastropoda</taxon>
        <taxon>Heterobranchia</taxon>
        <taxon>Euthyneura</taxon>
        <taxon>Panpulmonata</taxon>
        <taxon>Hygrophila</taxon>
        <taxon>Lymnaeoidea</taxon>
        <taxon>Lymnaeidae</taxon>
        <taxon>Lymnaea</taxon>
    </lineage>
</organism>
<feature type="transmembrane region" description="Helical" evidence="1">
    <location>
        <begin position="124"/>
        <end position="147"/>
    </location>
</feature>
<evidence type="ECO:0000256" key="1">
    <source>
        <dbReference type="SAM" id="Phobius"/>
    </source>
</evidence>
<comment type="caution">
    <text evidence="2">The sequence shown here is derived from an EMBL/GenBank/DDBJ whole genome shotgun (WGS) entry which is preliminary data.</text>
</comment>
<dbReference type="Gene3D" id="1.20.140.150">
    <property type="match status" value="1"/>
</dbReference>
<feature type="transmembrane region" description="Helical" evidence="1">
    <location>
        <begin position="15"/>
        <end position="41"/>
    </location>
</feature>
<feature type="transmembrane region" description="Helical" evidence="1">
    <location>
        <begin position="181"/>
        <end position="203"/>
    </location>
</feature>
<reference evidence="2 3" key="1">
    <citation type="submission" date="2024-04" db="EMBL/GenBank/DDBJ databases">
        <authorList>
            <consortium name="Genoscope - CEA"/>
            <person name="William W."/>
        </authorList>
    </citation>
    <scope>NUCLEOTIDE SEQUENCE [LARGE SCALE GENOMIC DNA]</scope>
</reference>
<keyword evidence="1" id="KW-1133">Transmembrane helix</keyword>
<dbReference type="Proteomes" id="UP001497497">
    <property type="component" value="Unassembled WGS sequence"/>
</dbReference>
<accession>A0AAV2HMZ5</accession>
<name>A0AAV2HMZ5_LYMST</name>
<dbReference type="EMBL" id="CAXITT010000202">
    <property type="protein sequence ID" value="CAL1535430.1"/>
    <property type="molecule type" value="Genomic_DNA"/>
</dbReference>
<dbReference type="AlphaFoldDB" id="A0AAV2HMZ5"/>
<keyword evidence="3" id="KW-1185">Reference proteome</keyword>